<evidence type="ECO:0000256" key="16">
    <source>
        <dbReference type="SAM" id="Phobius"/>
    </source>
</evidence>
<proteinExistence type="inferred from homology"/>
<dbReference type="PANTHER" id="PTHR12726:SF0">
    <property type="entry name" value="CERAMIDE GLUCOSYLTRANSFERASE"/>
    <property type="match status" value="1"/>
</dbReference>
<keyword evidence="6" id="KW-0444">Lipid biosynthesis</keyword>
<feature type="chain" id="PRO_5025486637" description="ceramide glucosyltransferase" evidence="17">
    <location>
        <begin position="23"/>
        <end position="460"/>
    </location>
</feature>
<dbReference type="GO" id="GO:0008120">
    <property type="term" value="F:ceramide glucosyltransferase activity"/>
    <property type="evidence" value="ECO:0007669"/>
    <property type="project" value="UniProtKB-EC"/>
</dbReference>
<keyword evidence="9 16" id="KW-0812">Transmembrane</keyword>
<dbReference type="FunFam" id="3.90.550.10:FF:000041">
    <property type="entry name" value="UDP-glucose ceramide glucosyltransferase"/>
    <property type="match status" value="1"/>
</dbReference>
<comment type="similarity">
    <text evidence="4">Belongs to the glycosyltransferase 2 family.</text>
</comment>
<comment type="catalytic activity">
    <reaction evidence="15">
        <text>N-(9Z-octadecenoyl)-sphing-4-enine + UDP-alpha-D-xylose = beta-D-xylosyl-(1&lt;-&gt;1')-N-(9Z-octadecenoyl)-sphing-4-enine + UDP + H(+)</text>
        <dbReference type="Rhea" id="RHEA:70247"/>
        <dbReference type="ChEBI" id="CHEBI:15378"/>
        <dbReference type="ChEBI" id="CHEBI:57632"/>
        <dbReference type="ChEBI" id="CHEBI:58223"/>
        <dbReference type="ChEBI" id="CHEBI:77996"/>
        <dbReference type="ChEBI" id="CHEBI:189081"/>
    </reaction>
    <physiologicalReaction direction="left-to-right" evidence="15">
        <dbReference type="Rhea" id="RHEA:70248"/>
    </physiologicalReaction>
</comment>
<gene>
    <name evidence="18" type="primary">ugcg-b</name>
    <name evidence="18" type="ORF">FJT64_015977</name>
</gene>
<dbReference type="AlphaFoldDB" id="A0A6A4XB32"/>
<comment type="catalytic activity">
    <reaction evidence="14">
        <text>UDP-alpha-D-xylose + an N-acylsphing-4-enine = a beta-D-xylosyl-(1&lt;-&gt;1')-N-acylsphing-4-enine + UDP + H(+)</text>
        <dbReference type="Rhea" id="RHEA:70243"/>
        <dbReference type="ChEBI" id="CHEBI:15378"/>
        <dbReference type="ChEBI" id="CHEBI:52639"/>
        <dbReference type="ChEBI" id="CHEBI:57632"/>
        <dbReference type="ChEBI" id="CHEBI:58223"/>
        <dbReference type="ChEBI" id="CHEBI:189068"/>
    </reaction>
    <physiologicalReaction direction="left-to-right" evidence="14">
        <dbReference type="Rhea" id="RHEA:70244"/>
    </physiologicalReaction>
</comment>
<evidence type="ECO:0000256" key="4">
    <source>
        <dbReference type="ARBA" id="ARBA00006739"/>
    </source>
</evidence>
<evidence type="ECO:0000256" key="9">
    <source>
        <dbReference type="ARBA" id="ARBA00022692"/>
    </source>
</evidence>
<dbReference type="InterPro" id="IPR025993">
    <property type="entry name" value="Ceramide_glucosylTrfase"/>
</dbReference>
<dbReference type="EC" id="2.4.1.80" evidence="5"/>
<evidence type="ECO:0000256" key="6">
    <source>
        <dbReference type="ARBA" id="ARBA00022516"/>
    </source>
</evidence>
<feature type="transmembrane region" description="Helical" evidence="16">
    <location>
        <begin position="363"/>
        <end position="383"/>
    </location>
</feature>
<dbReference type="CDD" id="cd02520">
    <property type="entry name" value="Glucosylceramide_synthase"/>
    <property type="match status" value="1"/>
</dbReference>
<dbReference type="InterPro" id="IPR029044">
    <property type="entry name" value="Nucleotide-diphossugar_trans"/>
</dbReference>
<dbReference type="UniPathway" id="UPA00222"/>
<feature type="signal peptide" evidence="17">
    <location>
        <begin position="1"/>
        <end position="22"/>
    </location>
</feature>
<keyword evidence="17" id="KW-0732">Signal</keyword>
<evidence type="ECO:0000256" key="7">
    <source>
        <dbReference type="ARBA" id="ARBA00022676"/>
    </source>
</evidence>
<evidence type="ECO:0000256" key="3">
    <source>
        <dbReference type="ARBA" id="ARBA00004991"/>
    </source>
</evidence>
<dbReference type="Gene3D" id="3.90.550.10">
    <property type="entry name" value="Spore Coat Polysaccharide Biosynthesis Protein SpsA, Chain A"/>
    <property type="match status" value="1"/>
</dbReference>
<evidence type="ECO:0000256" key="8">
    <source>
        <dbReference type="ARBA" id="ARBA00022679"/>
    </source>
</evidence>
<feature type="transmembrane region" description="Helical" evidence="16">
    <location>
        <begin position="335"/>
        <end position="356"/>
    </location>
</feature>
<dbReference type="OrthoDB" id="1483400at2759"/>
<dbReference type="GO" id="GO:0006679">
    <property type="term" value="P:glucosylceramide biosynthetic process"/>
    <property type="evidence" value="ECO:0007669"/>
    <property type="project" value="TreeGrafter"/>
</dbReference>
<evidence type="ECO:0000256" key="12">
    <source>
        <dbReference type="ARBA" id="ARBA00023098"/>
    </source>
</evidence>
<reference evidence="18 19" key="1">
    <citation type="submission" date="2019-07" db="EMBL/GenBank/DDBJ databases">
        <title>Draft genome assembly of a fouling barnacle, Amphibalanus amphitrite (Darwin, 1854): The first reference genome for Thecostraca.</title>
        <authorList>
            <person name="Kim W."/>
        </authorList>
    </citation>
    <scope>NUCLEOTIDE SEQUENCE [LARGE SCALE GENOMIC DNA]</scope>
    <source>
        <strain evidence="18">SNU_AA5</strain>
        <tissue evidence="18">Soma without cirri and trophi</tissue>
    </source>
</reference>
<evidence type="ECO:0000256" key="13">
    <source>
        <dbReference type="ARBA" id="ARBA00023136"/>
    </source>
</evidence>
<keyword evidence="7" id="KW-0328">Glycosyltransferase</keyword>
<feature type="transmembrane region" description="Helical" evidence="16">
    <location>
        <begin position="403"/>
        <end position="423"/>
    </location>
</feature>
<evidence type="ECO:0000313" key="18">
    <source>
        <dbReference type="EMBL" id="KAF0313510.1"/>
    </source>
</evidence>
<evidence type="ECO:0000256" key="15">
    <source>
        <dbReference type="ARBA" id="ARBA00048104"/>
    </source>
</evidence>
<evidence type="ECO:0000256" key="17">
    <source>
        <dbReference type="SAM" id="SignalP"/>
    </source>
</evidence>
<keyword evidence="8 18" id="KW-0808">Transferase</keyword>
<name>A0A6A4XB32_AMPAM</name>
<keyword evidence="12" id="KW-0443">Lipid metabolism</keyword>
<evidence type="ECO:0000313" key="19">
    <source>
        <dbReference type="Proteomes" id="UP000440578"/>
    </source>
</evidence>
<protein>
    <recommendedName>
        <fullName evidence="5">ceramide glucosyltransferase</fullName>
        <ecNumber evidence="5">2.4.1.80</ecNumber>
    </recommendedName>
</protein>
<keyword evidence="19" id="KW-1185">Reference proteome</keyword>
<accession>A0A6A4XB32</accession>
<dbReference type="SUPFAM" id="SSF53448">
    <property type="entry name" value="Nucleotide-diphospho-sugar transferases"/>
    <property type="match status" value="1"/>
</dbReference>
<comment type="subcellular location">
    <subcellularLocation>
        <location evidence="1">Golgi apparatus membrane</location>
        <topology evidence="1">Multi-pass membrane protein</topology>
    </subcellularLocation>
</comment>
<dbReference type="Proteomes" id="UP000440578">
    <property type="component" value="Unassembled WGS sequence"/>
</dbReference>
<dbReference type="PANTHER" id="PTHR12726">
    <property type="entry name" value="CERAMIDE GLUCOSYLTRANSFERASE"/>
    <property type="match status" value="1"/>
</dbReference>
<evidence type="ECO:0000256" key="14">
    <source>
        <dbReference type="ARBA" id="ARBA00047869"/>
    </source>
</evidence>
<evidence type="ECO:0000256" key="10">
    <source>
        <dbReference type="ARBA" id="ARBA00022989"/>
    </source>
</evidence>
<dbReference type="EMBL" id="VIIS01000087">
    <property type="protein sequence ID" value="KAF0313510.1"/>
    <property type="molecule type" value="Genomic_DNA"/>
</dbReference>
<keyword evidence="13 16" id="KW-0472">Membrane</keyword>
<keyword evidence="10 16" id="KW-1133">Transmembrane helix</keyword>
<sequence length="460" mass="51443">MCYLRHSLCFVVILQWLRVWLGSRDRNPVCLSALTVSCPADPVASPGRTCLLILHLLNPSGHHDILLVVVSYTCSQPSHAAAICSSTRYKFHRKDHLSPREEPWPGVTILKPLIGGDSLLATNLESFFTMNYPLYEIMFCIQNANDPVIPLVNELVAKYPTIDTKVFIGGKKVGTNPKINNLQPGYEAAKYDLIVVSDSCIRMKEDTLMDMVHNMTARVGLVHQMPFTCDRPGFVSVLEKVYFGTAHARIYMCASLLGINCATGMSALMRKGPLDEAGGLRAFGCYLAEDYFFAQTFLNRGYQLAVASTPACQSADTGDVIGFQKRLIRWAKLRIAMVPFTILMEPVTECLLLGALGALAARCLLQVDLIVFYLLHVLFWFLLDWLMLSVVQNTSLPFNKFEFVVAWLLREAYAPILFLRAIWDPVIRWRHGVFKLRWGGVAEEVPAPVPPADDAVKVKL</sequence>
<dbReference type="Pfam" id="PF13506">
    <property type="entry name" value="Glyco_transf_21"/>
    <property type="match status" value="1"/>
</dbReference>
<comment type="pathway">
    <text evidence="3">Sphingolipid metabolism.</text>
</comment>
<comment type="caution">
    <text evidence="18">The sequence shown here is derived from an EMBL/GenBank/DDBJ whole genome shotgun (WGS) entry which is preliminary data.</text>
</comment>
<dbReference type="GO" id="GO:0000139">
    <property type="term" value="C:Golgi membrane"/>
    <property type="evidence" value="ECO:0007669"/>
    <property type="project" value="UniProtKB-SubCell"/>
</dbReference>
<comment type="pathway">
    <text evidence="2">Lipid metabolism; sphingolipid metabolism.</text>
</comment>
<keyword evidence="11" id="KW-0333">Golgi apparatus</keyword>
<evidence type="ECO:0000256" key="11">
    <source>
        <dbReference type="ARBA" id="ARBA00023034"/>
    </source>
</evidence>
<evidence type="ECO:0000256" key="1">
    <source>
        <dbReference type="ARBA" id="ARBA00004653"/>
    </source>
</evidence>
<evidence type="ECO:0000256" key="2">
    <source>
        <dbReference type="ARBA" id="ARBA00004760"/>
    </source>
</evidence>
<evidence type="ECO:0000256" key="5">
    <source>
        <dbReference type="ARBA" id="ARBA00012699"/>
    </source>
</evidence>
<organism evidence="18 19">
    <name type="scientific">Amphibalanus amphitrite</name>
    <name type="common">Striped barnacle</name>
    <name type="synonym">Balanus amphitrite</name>
    <dbReference type="NCBI Taxonomy" id="1232801"/>
    <lineage>
        <taxon>Eukaryota</taxon>
        <taxon>Metazoa</taxon>
        <taxon>Ecdysozoa</taxon>
        <taxon>Arthropoda</taxon>
        <taxon>Crustacea</taxon>
        <taxon>Multicrustacea</taxon>
        <taxon>Cirripedia</taxon>
        <taxon>Thoracica</taxon>
        <taxon>Thoracicalcarea</taxon>
        <taxon>Balanomorpha</taxon>
        <taxon>Balanoidea</taxon>
        <taxon>Balanidae</taxon>
        <taxon>Amphibalaninae</taxon>
        <taxon>Amphibalanus</taxon>
    </lineage>
</organism>